<keyword evidence="5" id="KW-1185">Reference proteome</keyword>
<dbReference type="EMBL" id="JBHUEA010000005">
    <property type="protein sequence ID" value="MFD1720876.1"/>
    <property type="molecule type" value="Genomic_DNA"/>
</dbReference>
<reference evidence="5" key="1">
    <citation type="journal article" date="2019" name="Int. J. Syst. Evol. Microbiol.">
        <title>The Global Catalogue of Microorganisms (GCM) 10K type strain sequencing project: providing services to taxonomists for standard genome sequencing and annotation.</title>
        <authorList>
            <consortium name="The Broad Institute Genomics Platform"/>
            <consortium name="The Broad Institute Genome Sequencing Center for Infectious Disease"/>
            <person name="Wu L."/>
            <person name="Ma J."/>
        </authorList>
    </citation>
    <scope>NUCLEOTIDE SEQUENCE [LARGE SCALE GENOMIC DNA]</scope>
    <source>
        <strain evidence="5">CGMCC 1.12471</strain>
    </source>
</reference>
<evidence type="ECO:0000313" key="5">
    <source>
        <dbReference type="Proteomes" id="UP001597347"/>
    </source>
</evidence>
<feature type="domain" description="YdbS-like PH" evidence="3">
    <location>
        <begin position="95"/>
        <end position="162"/>
    </location>
</feature>
<feature type="transmembrane region" description="Helical" evidence="2">
    <location>
        <begin position="41"/>
        <end position="59"/>
    </location>
</feature>
<keyword evidence="2" id="KW-0812">Transmembrane</keyword>
<keyword evidence="2" id="KW-0472">Membrane</keyword>
<feature type="region of interest" description="Disordered" evidence="1">
    <location>
        <begin position="1"/>
        <end position="23"/>
    </location>
</feature>
<organism evidence="4 5">
    <name type="scientific">Amnibacterium endophyticum</name>
    <dbReference type="NCBI Taxonomy" id="2109337"/>
    <lineage>
        <taxon>Bacteria</taxon>
        <taxon>Bacillati</taxon>
        <taxon>Actinomycetota</taxon>
        <taxon>Actinomycetes</taxon>
        <taxon>Micrococcales</taxon>
        <taxon>Microbacteriaceae</taxon>
        <taxon>Amnibacterium</taxon>
    </lineage>
</organism>
<evidence type="ECO:0000313" key="4">
    <source>
        <dbReference type="EMBL" id="MFD1720876.1"/>
    </source>
</evidence>
<gene>
    <name evidence="4" type="ORF">ACFSBI_04880</name>
</gene>
<evidence type="ECO:0000259" key="3">
    <source>
        <dbReference type="Pfam" id="PF03703"/>
    </source>
</evidence>
<keyword evidence="2" id="KW-1133">Transmembrane helix</keyword>
<comment type="caution">
    <text evidence="4">The sequence shown here is derived from an EMBL/GenBank/DDBJ whole genome shotgun (WGS) entry which is preliminary data.</text>
</comment>
<protein>
    <submittedName>
        <fullName evidence="4">PH domain-containing protein</fullName>
    </submittedName>
</protein>
<dbReference type="Proteomes" id="UP001597347">
    <property type="component" value="Unassembled WGS sequence"/>
</dbReference>
<accession>A0ABW4LBF5</accession>
<dbReference type="InterPro" id="IPR005182">
    <property type="entry name" value="YdbS-like_PH"/>
</dbReference>
<dbReference type="Pfam" id="PF03703">
    <property type="entry name" value="bPH_2"/>
    <property type="match status" value="1"/>
</dbReference>
<name>A0ABW4LBF5_9MICO</name>
<proteinExistence type="predicted"/>
<feature type="transmembrane region" description="Helical" evidence="2">
    <location>
        <begin position="71"/>
        <end position="91"/>
    </location>
</feature>
<evidence type="ECO:0000256" key="1">
    <source>
        <dbReference type="SAM" id="MobiDB-lite"/>
    </source>
</evidence>
<evidence type="ECO:0000256" key="2">
    <source>
        <dbReference type="SAM" id="Phobius"/>
    </source>
</evidence>
<dbReference type="RefSeq" id="WP_377932607.1">
    <property type="nucleotide sequence ID" value="NZ_JBHUEA010000005.1"/>
</dbReference>
<sequence length="177" mass="19733">MPVGIGGSTRVRTERRPTSVPPVRESPEHVVVRLRRSGRHLVWPALCFVAICFGTGYWWHRTPWGWLNTALPFLAGGLAVILSVLPLVFWLNRITIITTRRLIVQQGFLVRERTEFALSHGEEAVLRRGPLQLLTGSGDVIVRAGAEGTMILRDLPRARLVHRAIADLLDRAAPARG</sequence>